<proteinExistence type="predicted"/>
<dbReference type="InterPro" id="IPR036271">
    <property type="entry name" value="Tet_transcr_reg_TetR-rel_C_sf"/>
</dbReference>
<dbReference type="InterPro" id="IPR049445">
    <property type="entry name" value="TetR_SbtR-like_C"/>
</dbReference>
<name>A0ABN0U654_9ACTN</name>
<evidence type="ECO:0000259" key="5">
    <source>
        <dbReference type="PROSITE" id="PS50977"/>
    </source>
</evidence>
<evidence type="ECO:0000313" key="7">
    <source>
        <dbReference type="Proteomes" id="UP001500967"/>
    </source>
</evidence>
<accession>A0ABN0U654</accession>
<evidence type="ECO:0000256" key="4">
    <source>
        <dbReference type="PROSITE-ProRule" id="PRU00335"/>
    </source>
</evidence>
<keyword evidence="3" id="KW-0804">Transcription</keyword>
<gene>
    <name evidence="6" type="ORF">GCM10009539_26660</name>
</gene>
<dbReference type="SUPFAM" id="SSF46689">
    <property type="entry name" value="Homeodomain-like"/>
    <property type="match status" value="1"/>
</dbReference>
<dbReference type="PROSITE" id="PS50977">
    <property type="entry name" value="HTH_TETR_2"/>
    <property type="match status" value="1"/>
</dbReference>
<reference evidence="6 7" key="1">
    <citation type="journal article" date="2019" name="Int. J. Syst. Evol. Microbiol.">
        <title>The Global Catalogue of Microorganisms (GCM) 10K type strain sequencing project: providing services to taxonomists for standard genome sequencing and annotation.</title>
        <authorList>
            <consortium name="The Broad Institute Genomics Platform"/>
            <consortium name="The Broad Institute Genome Sequencing Center for Infectious Disease"/>
            <person name="Wu L."/>
            <person name="Ma J."/>
        </authorList>
    </citation>
    <scope>NUCLEOTIDE SEQUENCE [LARGE SCALE GENOMIC DNA]</scope>
    <source>
        <strain evidence="6 7">JCM 10425</strain>
    </source>
</reference>
<dbReference type="PANTHER" id="PTHR30055:SF234">
    <property type="entry name" value="HTH-TYPE TRANSCRIPTIONAL REGULATOR BETI"/>
    <property type="match status" value="1"/>
</dbReference>
<evidence type="ECO:0000313" key="6">
    <source>
        <dbReference type="EMBL" id="GAA0240027.1"/>
    </source>
</evidence>
<protein>
    <submittedName>
        <fullName evidence="6">TetR/AcrR family transcriptional regulator</fullName>
    </submittedName>
</protein>
<evidence type="ECO:0000256" key="2">
    <source>
        <dbReference type="ARBA" id="ARBA00023125"/>
    </source>
</evidence>
<sequence>MNQIAQRAGVGAGTLYRNFPTREALVLAVYRHELDRILDSVPVLLAQQPPIDALRLWTLDLVAAMRQKHGLGDALGPGAHQAIAERSAEPVIAAITRLLDAGKRAGAVRADADPGDYLQFTAALWRAATEPEDRAPRMLALLLDGLRPH</sequence>
<keyword evidence="7" id="KW-1185">Reference proteome</keyword>
<evidence type="ECO:0000256" key="3">
    <source>
        <dbReference type="ARBA" id="ARBA00023163"/>
    </source>
</evidence>
<evidence type="ECO:0000256" key="1">
    <source>
        <dbReference type="ARBA" id="ARBA00023015"/>
    </source>
</evidence>
<keyword evidence="1" id="KW-0805">Transcription regulation</keyword>
<dbReference type="EMBL" id="BAAAGX010000010">
    <property type="protein sequence ID" value="GAA0240027.1"/>
    <property type="molecule type" value="Genomic_DNA"/>
</dbReference>
<dbReference type="Pfam" id="PF21597">
    <property type="entry name" value="TetR_C_43"/>
    <property type="match status" value="1"/>
</dbReference>
<dbReference type="InterPro" id="IPR050109">
    <property type="entry name" value="HTH-type_TetR-like_transc_reg"/>
</dbReference>
<keyword evidence="2 4" id="KW-0238">DNA-binding</keyword>
<dbReference type="Proteomes" id="UP001500967">
    <property type="component" value="Unassembled WGS sequence"/>
</dbReference>
<comment type="caution">
    <text evidence="6">The sequence shown here is derived from an EMBL/GenBank/DDBJ whole genome shotgun (WGS) entry which is preliminary data.</text>
</comment>
<organism evidence="6 7">
    <name type="scientific">Cryptosporangium japonicum</name>
    <dbReference type="NCBI Taxonomy" id="80872"/>
    <lineage>
        <taxon>Bacteria</taxon>
        <taxon>Bacillati</taxon>
        <taxon>Actinomycetota</taxon>
        <taxon>Actinomycetes</taxon>
        <taxon>Cryptosporangiales</taxon>
        <taxon>Cryptosporangiaceae</taxon>
        <taxon>Cryptosporangium</taxon>
    </lineage>
</organism>
<dbReference type="Gene3D" id="1.10.357.10">
    <property type="entry name" value="Tetracycline Repressor, domain 2"/>
    <property type="match status" value="1"/>
</dbReference>
<dbReference type="PANTHER" id="PTHR30055">
    <property type="entry name" value="HTH-TYPE TRANSCRIPTIONAL REGULATOR RUTR"/>
    <property type="match status" value="1"/>
</dbReference>
<feature type="domain" description="HTH tetR-type" evidence="5">
    <location>
        <begin position="1"/>
        <end position="37"/>
    </location>
</feature>
<dbReference type="InterPro" id="IPR001647">
    <property type="entry name" value="HTH_TetR"/>
</dbReference>
<comment type="caution">
    <text evidence="4">Lacks conserved residue(s) required for the propagation of feature annotation.</text>
</comment>
<dbReference type="Pfam" id="PF00440">
    <property type="entry name" value="TetR_N"/>
    <property type="match status" value="1"/>
</dbReference>
<dbReference type="SUPFAM" id="SSF48498">
    <property type="entry name" value="Tetracyclin repressor-like, C-terminal domain"/>
    <property type="match status" value="1"/>
</dbReference>
<dbReference type="InterPro" id="IPR009057">
    <property type="entry name" value="Homeodomain-like_sf"/>
</dbReference>